<organism evidence="2 3">
    <name type="scientific">Amycolatopsis albidoflavus</name>
    <dbReference type="NCBI Taxonomy" id="102226"/>
    <lineage>
        <taxon>Bacteria</taxon>
        <taxon>Bacillati</taxon>
        <taxon>Actinomycetota</taxon>
        <taxon>Actinomycetes</taxon>
        <taxon>Pseudonocardiales</taxon>
        <taxon>Pseudonocardiaceae</taxon>
        <taxon>Amycolatopsis</taxon>
    </lineage>
</organism>
<proteinExistence type="predicted"/>
<name>A0ABW5I0S6_9PSEU</name>
<feature type="domain" description="Aminoglycoside phosphotransferase" evidence="1">
    <location>
        <begin position="3"/>
        <end position="31"/>
    </location>
</feature>
<dbReference type="RefSeq" id="WP_344266183.1">
    <property type="nucleotide sequence ID" value="NZ_BAAAHV010000003.1"/>
</dbReference>
<protein>
    <submittedName>
        <fullName evidence="2">Phosphotransferase</fullName>
    </submittedName>
</protein>
<sequence>MRGEEVVGLIDFDTAHPGPRTHDLGYAFYRLARNCSATATDSPTREQ</sequence>
<evidence type="ECO:0000259" key="1">
    <source>
        <dbReference type="Pfam" id="PF01636"/>
    </source>
</evidence>
<dbReference type="EMBL" id="JBHUKQ010000012">
    <property type="protein sequence ID" value="MFD2482866.1"/>
    <property type="molecule type" value="Genomic_DNA"/>
</dbReference>
<dbReference type="SUPFAM" id="SSF56112">
    <property type="entry name" value="Protein kinase-like (PK-like)"/>
    <property type="match status" value="1"/>
</dbReference>
<dbReference type="InterPro" id="IPR011009">
    <property type="entry name" value="Kinase-like_dom_sf"/>
</dbReference>
<reference evidence="3" key="1">
    <citation type="journal article" date="2019" name="Int. J. Syst. Evol. Microbiol.">
        <title>The Global Catalogue of Microorganisms (GCM) 10K type strain sequencing project: providing services to taxonomists for standard genome sequencing and annotation.</title>
        <authorList>
            <consortium name="The Broad Institute Genomics Platform"/>
            <consortium name="The Broad Institute Genome Sequencing Center for Infectious Disease"/>
            <person name="Wu L."/>
            <person name="Ma J."/>
        </authorList>
    </citation>
    <scope>NUCLEOTIDE SEQUENCE [LARGE SCALE GENOMIC DNA]</scope>
    <source>
        <strain evidence="3">CGMCC 4.7638</strain>
    </source>
</reference>
<gene>
    <name evidence="2" type="ORF">ACFSUT_21465</name>
</gene>
<dbReference type="Proteomes" id="UP001597542">
    <property type="component" value="Unassembled WGS sequence"/>
</dbReference>
<accession>A0ABW5I0S6</accession>
<dbReference type="Pfam" id="PF01636">
    <property type="entry name" value="APH"/>
    <property type="match status" value="1"/>
</dbReference>
<evidence type="ECO:0000313" key="2">
    <source>
        <dbReference type="EMBL" id="MFD2482866.1"/>
    </source>
</evidence>
<evidence type="ECO:0000313" key="3">
    <source>
        <dbReference type="Proteomes" id="UP001597542"/>
    </source>
</evidence>
<comment type="caution">
    <text evidence="2">The sequence shown here is derived from an EMBL/GenBank/DDBJ whole genome shotgun (WGS) entry which is preliminary data.</text>
</comment>
<keyword evidence="3" id="KW-1185">Reference proteome</keyword>
<dbReference type="InterPro" id="IPR002575">
    <property type="entry name" value="Aminoglycoside_PTrfase"/>
</dbReference>